<gene>
    <name evidence="2" type="ORF">I8751_28010</name>
</gene>
<evidence type="ECO:0000313" key="3">
    <source>
        <dbReference type="Proteomes" id="UP000599391"/>
    </source>
</evidence>
<organism evidence="2 3">
    <name type="scientific">Atlanticothrix silvestris CENA357</name>
    <dbReference type="NCBI Taxonomy" id="1725252"/>
    <lineage>
        <taxon>Bacteria</taxon>
        <taxon>Bacillati</taxon>
        <taxon>Cyanobacteriota</taxon>
        <taxon>Cyanophyceae</taxon>
        <taxon>Nostocales</taxon>
        <taxon>Nodulariaceae</taxon>
        <taxon>Atlanticothrix</taxon>
        <taxon>Atlanticothrix silvestris</taxon>
    </lineage>
</organism>
<dbReference type="RefSeq" id="WP_214442311.1">
    <property type="nucleotide sequence ID" value="NZ_JAECZB010000105.1"/>
</dbReference>
<dbReference type="EMBL" id="JAECZB010000105">
    <property type="protein sequence ID" value="MBH8556115.1"/>
    <property type="molecule type" value="Genomic_DNA"/>
</dbReference>
<sequence length="167" mass="18241">MTVNQKGLLQQPGQGSSYWVLGDLYTFKAVGEETGQAYALVEIIVQPQSGTLPHIHGHEDEAFYIQEGKLEFQLDQQIIVATPGTFLHSPKGQLHRFTNIGSEPAKLLCWVTPAGLEKFFIEVGVPVLERMSSPTVSPADIEKVLAAAPRYGLEIIPPNAESLQSSN</sequence>
<keyword evidence="3" id="KW-1185">Reference proteome</keyword>
<dbReference type="PANTHER" id="PTHR36440">
    <property type="entry name" value="PUTATIVE (AFU_ORTHOLOGUE AFUA_8G07350)-RELATED"/>
    <property type="match status" value="1"/>
</dbReference>
<dbReference type="InterPro" id="IPR011051">
    <property type="entry name" value="RmlC_Cupin_sf"/>
</dbReference>
<dbReference type="PANTHER" id="PTHR36440:SF1">
    <property type="entry name" value="PUTATIVE (AFU_ORTHOLOGUE AFUA_8G07350)-RELATED"/>
    <property type="match status" value="1"/>
</dbReference>
<proteinExistence type="predicted"/>
<dbReference type="SUPFAM" id="SSF51182">
    <property type="entry name" value="RmlC-like cupins"/>
    <property type="match status" value="1"/>
</dbReference>
<evidence type="ECO:0000313" key="2">
    <source>
        <dbReference type="EMBL" id="MBH8556115.1"/>
    </source>
</evidence>
<accession>A0A8J7L4L6</accession>
<dbReference type="InterPro" id="IPR014710">
    <property type="entry name" value="RmlC-like_jellyroll"/>
</dbReference>
<dbReference type="Pfam" id="PF07883">
    <property type="entry name" value="Cupin_2"/>
    <property type="match status" value="1"/>
</dbReference>
<dbReference type="InterPro" id="IPR053146">
    <property type="entry name" value="QDO-like"/>
</dbReference>
<dbReference type="InterPro" id="IPR013096">
    <property type="entry name" value="Cupin_2"/>
</dbReference>
<evidence type="ECO:0000259" key="1">
    <source>
        <dbReference type="Pfam" id="PF07883"/>
    </source>
</evidence>
<comment type="caution">
    <text evidence="2">The sequence shown here is derived from an EMBL/GenBank/DDBJ whole genome shotgun (WGS) entry which is preliminary data.</text>
</comment>
<dbReference type="AlphaFoldDB" id="A0A8J7L4L6"/>
<protein>
    <submittedName>
        <fullName evidence="2">Cupin domain-containing protein</fullName>
    </submittedName>
</protein>
<reference evidence="2 3" key="1">
    <citation type="journal article" date="2021" name="Int. J. Syst. Evol. Microbiol.">
        <title>Amazonocrinis nigriterrae gen. nov., sp. nov., Atlanticothrix silvestris gen. nov., sp. nov. and Dendronalium phyllosphericum gen. nov., sp. nov., nostocacean cyanobacteria from Brazilian environments.</title>
        <authorList>
            <person name="Alvarenga D.O."/>
            <person name="Andreote A.P.D."/>
            <person name="Branco L.H.Z."/>
            <person name="Delbaje E."/>
            <person name="Cruz R.B."/>
            <person name="Varani A.M."/>
            <person name="Fiore M.F."/>
        </authorList>
    </citation>
    <scope>NUCLEOTIDE SEQUENCE [LARGE SCALE GENOMIC DNA]</scope>
    <source>
        <strain evidence="2 3">CENA357</strain>
    </source>
</reference>
<name>A0A8J7L4L6_9CYAN</name>
<feature type="domain" description="Cupin type-2" evidence="1">
    <location>
        <begin position="43"/>
        <end position="110"/>
    </location>
</feature>
<dbReference type="Proteomes" id="UP000599391">
    <property type="component" value="Unassembled WGS sequence"/>
</dbReference>
<dbReference type="Gene3D" id="2.60.120.10">
    <property type="entry name" value="Jelly Rolls"/>
    <property type="match status" value="1"/>
</dbReference>